<comment type="caution">
    <text evidence="1">The sequence shown here is derived from an EMBL/GenBank/DDBJ whole genome shotgun (WGS) entry which is preliminary data.</text>
</comment>
<organism evidence="1 3">
    <name type="scientific">Didymodactylos carnosus</name>
    <dbReference type="NCBI Taxonomy" id="1234261"/>
    <lineage>
        <taxon>Eukaryota</taxon>
        <taxon>Metazoa</taxon>
        <taxon>Spiralia</taxon>
        <taxon>Gnathifera</taxon>
        <taxon>Rotifera</taxon>
        <taxon>Eurotatoria</taxon>
        <taxon>Bdelloidea</taxon>
        <taxon>Philodinida</taxon>
        <taxon>Philodinidae</taxon>
        <taxon>Didymodactylos</taxon>
    </lineage>
</organism>
<accession>A0A814MQW0</accession>
<proteinExistence type="predicted"/>
<dbReference type="Proteomes" id="UP000681722">
    <property type="component" value="Unassembled WGS sequence"/>
</dbReference>
<evidence type="ECO:0000313" key="1">
    <source>
        <dbReference type="EMBL" id="CAF1083209.1"/>
    </source>
</evidence>
<gene>
    <name evidence="1" type="ORF">GPM918_LOCUS17875</name>
    <name evidence="2" type="ORF">SRO942_LOCUS17872</name>
</gene>
<keyword evidence="3" id="KW-1185">Reference proteome</keyword>
<dbReference type="EMBL" id="CAJNOQ010005024">
    <property type="protein sequence ID" value="CAF1083209.1"/>
    <property type="molecule type" value="Genomic_DNA"/>
</dbReference>
<dbReference type="EMBL" id="CAJOBC010005024">
    <property type="protein sequence ID" value="CAF3848947.1"/>
    <property type="molecule type" value="Genomic_DNA"/>
</dbReference>
<sequence>MHSLPIVQLATASNKSLAVASNTVDSSYYSLSPDAAPAVPAALRTAIVIANSDNQPPNEDTNLVKFLTDEFSDEFENLHELCHYTINLHSLTREGHQLPRRF</sequence>
<evidence type="ECO:0000313" key="3">
    <source>
        <dbReference type="Proteomes" id="UP000663829"/>
    </source>
</evidence>
<dbReference type="Proteomes" id="UP000663829">
    <property type="component" value="Unassembled WGS sequence"/>
</dbReference>
<reference evidence="1" key="1">
    <citation type="submission" date="2021-02" db="EMBL/GenBank/DDBJ databases">
        <authorList>
            <person name="Nowell W R."/>
        </authorList>
    </citation>
    <scope>NUCLEOTIDE SEQUENCE</scope>
</reference>
<evidence type="ECO:0000313" key="2">
    <source>
        <dbReference type="EMBL" id="CAF3848947.1"/>
    </source>
</evidence>
<name>A0A814MQW0_9BILA</name>
<protein>
    <submittedName>
        <fullName evidence="1">Uncharacterized protein</fullName>
    </submittedName>
</protein>
<dbReference type="AlphaFoldDB" id="A0A814MQW0"/>